<accession>A0A9D1GPG0</accession>
<sequence>MSEYRYTFAKLLRDWALIIAMLAGISGYLVYMAVPALHPAGPVLKKIIDMLQPLLIFMMLFLSFCKIEPRQLRPHKWMLWLLLIQCCSFAALALLLAFVPGIPLRDGFEAAMLCMICPTATACAVVTGKLGGNMAGVVTYTVLINVAVALLVPLVVPVLHPVEGVTFWTSFNAILWKVFPMLVLPCIAAWAVRLLLPKLHAWLLKYVGVSFWLWAASLTLAVLMSTRAIVHNDSGLIVLLEVGVASLVTCVLQFWLGKTIGARYGSRITAGQSLGQKNTVFGIWLGYTFLTPVVSVAGGFYSIWHNCYNTWQLYRKRKADEVRAGE</sequence>
<dbReference type="InterPro" id="IPR038770">
    <property type="entry name" value="Na+/solute_symporter_sf"/>
</dbReference>
<comment type="subcellular location">
    <subcellularLocation>
        <location evidence="1">Membrane</location>
        <topology evidence="1">Multi-pass membrane protein</topology>
    </subcellularLocation>
</comment>
<dbReference type="GO" id="GO:0016020">
    <property type="term" value="C:membrane"/>
    <property type="evidence" value="ECO:0007669"/>
    <property type="project" value="UniProtKB-SubCell"/>
</dbReference>
<keyword evidence="4 5" id="KW-0472">Membrane</keyword>
<feature type="transmembrane region" description="Helical" evidence="5">
    <location>
        <begin position="236"/>
        <end position="257"/>
    </location>
</feature>
<feature type="transmembrane region" description="Helical" evidence="5">
    <location>
        <begin position="77"/>
        <end position="98"/>
    </location>
</feature>
<name>A0A9D1GPG0_9BACT</name>
<reference evidence="6" key="1">
    <citation type="submission" date="2020-10" db="EMBL/GenBank/DDBJ databases">
        <authorList>
            <person name="Gilroy R."/>
        </authorList>
    </citation>
    <scope>NUCLEOTIDE SEQUENCE</scope>
    <source>
        <strain evidence="6">ChiHecec2B26-709</strain>
    </source>
</reference>
<dbReference type="InterPro" id="IPR002657">
    <property type="entry name" value="BilAc:Na_symport/Acr3"/>
</dbReference>
<feature type="transmembrane region" description="Helical" evidence="5">
    <location>
        <begin position="110"/>
        <end position="130"/>
    </location>
</feature>
<feature type="transmembrane region" description="Helical" evidence="5">
    <location>
        <begin position="203"/>
        <end position="224"/>
    </location>
</feature>
<evidence type="ECO:0000256" key="3">
    <source>
        <dbReference type="ARBA" id="ARBA00022989"/>
    </source>
</evidence>
<feature type="transmembrane region" description="Helical" evidence="5">
    <location>
        <begin position="137"/>
        <end position="162"/>
    </location>
</feature>
<dbReference type="AlphaFoldDB" id="A0A9D1GPG0"/>
<feature type="transmembrane region" description="Helical" evidence="5">
    <location>
        <begin position="46"/>
        <end position="65"/>
    </location>
</feature>
<evidence type="ECO:0000256" key="4">
    <source>
        <dbReference type="ARBA" id="ARBA00023136"/>
    </source>
</evidence>
<keyword evidence="3 5" id="KW-1133">Transmembrane helix</keyword>
<reference evidence="6" key="2">
    <citation type="journal article" date="2021" name="PeerJ">
        <title>Extensive microbial diversity within the chicken gut microbiome revealed by metagenomics and culture.</title>
        <authorList>
            <person name="Gilroy R."/>
            <person name="Ravi A."/>
            <person name="Getino M."/>
            <person name="Pursley I."/>
            <person name="Horton D.L."/>
            <person name="Alikhan N.F."/>
            <person name="Baker D."/>
            <person name="Gharbi K."/>
            <person name="Hall N."/>
            <person name="Watson M."/>
            <person name="Adriaenssens E.M."/>
            <person name="Foster-Nyarko E."/>
            <person name="Jarju S."/>
            <person name="Secka A."/>
            <person name="Antonio M."/>
            <person name="Oren A."/>
            <person name="Chaudhuri R.R."/>
            <person name="La Ragione R."/>
            <person name="Hildebrand F."/>
            <person name="Pallen M.J."/>
        </authorList>
    </citation>
    <scope>NUCLEOTIDE SEQUENCE</scope>
    <source>
        <strain evidence="6">ChiHecec2B26-709</strain>
    </source>
</reference>
<organism evidence="6 7">
    <name type="scientific">Candidatus Cryptobacteroides merdipullorum</name>
    <dbReference type="NCBI Taxonomy" id="2840771"/>
    <lineage>
        <taxon>Bacteria</taxon>
        <taxon>Pseudomonadati</taxon>
        <taxon>Bacteroidota</taxon>
        <taxon>Bacteroidia</taxon>
        <taxon>Bacteroidales</taxon>
        <taxon>Candidatus Cryptobacteroides</taxon>
    </lineage>
</organism>
<feature type="transmembrane region" description="Helical" evidence="5">
    <location>
        <begin position="12"/>
        <end position="34"/>
    </location>
</feature>
<evidence type="ECO:0000256" key="1">
    <source>
        <dbReference type="ARBA" id="ARBA00004141"/>
    </source>
</evidence>
<keyword evidence="2 5" id="KW-0812">Transmembrane</keyword>
<dbReference type="EMBL" id="DVLC01000058">
    <property type="protein sequence ID" value="HIT46817.1"/>
    <property type="molecule type" value="Genomic_DNA"/>
</dbReference>
<proteinExistence type="predicted"/>
<protein>
    <submittedName>
        <fullName evidence="6">Transporter</fullName>
    </submittedName>
</protein>
<evidence type="ECO:0000313" key="6">
    <source>
        <dbReference type="EMBL" id="HIT46817.1"/>
    </source>
</evidence>
<evidence type="ECO:0000313" key="7">
    <source>
        <dbReference type="Proteomes" id="UP000886881"/>
    </source>
</evidence>
<dbReference type="Pfam" id="PF01758">
    <property type="entry name" value="SBF"/>
    <property type="match status" value="1"/>
</dbReference>
<evidence type="ECO:0000256" key="5">
    <source>
        <dbReference type="SAM" id="Phobius"/>
    </source>
</evidence>
<dbReference type="Gene3D" id="1.20.1530.20">
    <property type="match status" value="1"/>
</dbReference>
<dbReference type="Proteomes" id="UP000886881">
    <property type="component" value="Unassembled WGS sequence"/>
</dbReference>
<feature type="transmembrane region" description="Helical" evidence="5">
    <location>
        <begin position="174"/>
        <end position="196"/>
    </location>
</feature>
<comment type="caution">
    <text evidence="6">The sequence shown here is derived from an EMBL/GenBank/DDBJ whole genome shotgun (WGS) entry which is preliminary data.</text>
</comment>
<feature type="transmembrane region" description="Helical" evidence="5">
    <location>
        <begin position="278"/>
        <end position="304"/>
    </location>
</feature>
<evidence type="ECO:0000256" key="2">
    <source>
        <dbReference type="ARBA" id="ARBA00022692"/>
    </source>
</evidence>
<gene>
    <name evidence="6" type="ORF">IAC35_03045</name>
</gene>